<dbReference type="PANTHER" id="PTHR24251">
    <property type="entry name" value="OVOCHYMASE-RELATED"/>
    <property type="match status" value="1"/>
</dbReference>
<evidence type="ECO:0000256" key="3">
    <source>
        <dbReference type="PROSITE-ProRule" id="PRU00059"/>
    </source>
</evidence>
<dbReference type="InterPro" id="IPR035914">
    <property type="entry name" value="Sperma_CUB_dom_sf"/>
</dbReference>
<dbReference type="InterPro" id="IPR000859">
    <property type="entry name" value="CUB_dom"/>
</dbReference>
<dbReference type="Gene3D" id="2.60.120.290">
    <property type="entry name" value="Spermadhesin, CUB domain"/>
    <property type="match status" value="1"/>
</dbReference>
<dbReference type="SMART" id="SM00042">
    <property type="entry name" value="CUB"/>
    <property type="match status" value="1"/>
</dbReference>
<comment type="caution">
    <text evidence="3">Lacks conserved residue(s) required for the propagation of feature annotation.</text>
</comment>
<evidence type="ECO:0000313" key="6">
    <source>
        <dbReference type="RefSeq" id="XP_014679489.1"/>
    </source>
</evidence>
<evidence type="ECO:0000313" key="5">
    <source>
        <dbReference type="Proteomes" id="UP000695022"/>
    </source>
</evidence>
<keyword evidence="2" id="KW-1015">Disulfide bond</keyword>
<dbReference type="RefSeq" id="XP_014679489.1">
    <property type="nucleotide sequence ID" value="XM_014824003.1"/>
</dbReference>
<evidence type="ECO:0000256" key="1">
    <source>
        <dbReference type="ARBA" id="ARBA00022737"/>
    </source>
</evidence>
<feature type="non-terminal residue" evidence="6">
    <location>
        <position position="161"/>
    </location>
</feature>
<dbReference type="SUPFAM" id="SSF49854">
    <property type="entry name" value="Spermadhesin, CUB domain"/>
    <property type="match status" value="1"/>
</dbReference>
<accession>A0ABM1F4W8</accession>
<proteinExistence type="predicted"/>
<dbReference type="GeneID" id="106819356"/>
<dbReference type="Pfam" id="PF00431">
    <property type="entry name" value="CUB"/>
    <property type="match status" value="1"/>
</dbReference>
<gene>
    <name evidence="6" type="primary">LOC106819356</name>
</gene>
<dbReference type="PANTHER" id="PTHR24251:SF28">
    <property type="entry name" value="NEUROPILIN AND TOLLOID-LIKE, ISOFORM B"/>
    <property type="match status" value="1"/>
</dbReference>
<dbReference type="CDD" id="cd00041">
    <property type="entry name" value="CUB"/>
    <property type="match status" value="1"/>
</dbReference>
<evidence type="ECO:0000256" key="2">
    <source>
        <dbReference type="ARBA" id="ARBA00023157"/>
    </source>
</evidence>
<reference evidence="6" key="1">
    <citation type="submission" date="2025-08" db="UniProtKB">
        <authorList>
            <consortium name="RefSeq"/>
        </authorList>
    </citation>
    <scope>IDENTIFICATION</scope>
</reference>
<keyword evidence="5" id="KW-1185">Reference proteome</keyword>
<name>A0ABM1F4W8_PRICU</name>
<protein>
    <submittedName>
        <fullName evidence="6">Neuropilin and tolloid-like protein 2</fullName>
    </submittedName>
</protein>
<dbReference type="PROSITE" id="PS01180">
    <property type="entry name" value="CUB"/>
    <property type="match status" value="1"/>
</dbReference>
<keyword evidence="1" id="KW-0677">Repeat</keyword>
<feature type="domain" description="CUB" evidence="4">
    <location>
        <begin position="36"/>
        <end position="155"/>
    </location>
</feature>
<sequence length="161" mass="18550">MWVRFHSDESIEYSGFQIFYKFLINRDTRRLAVDECWNIMQGQIEGDIDSSAVGNKQRQFAMNHSLPHECAWDIRVLRGYRVNLHLTDIEMETDSCERNMIQIYDGITSNVGLRKQQCSGGAGVVIQSNTNRLFIRFYLHPAASNSSFRASFAMFRTAPAN</sequence>
<dbReference type="Proteomes" id="UP000695022">
    <property type="component" value="Unplaced"/>
</dbReference>
<evidence type="ECO:0000259" key="4">
    <source>
        <dbReference type="PROSITE" id="PS01180"/>
    </source>
</evidence>
<organism evidence="5 6">
    <name type="scientific">Priapulus caudatus</name>
    <name type="common">Priapulid worm</name>
    <dbReference type="NCBI Taxonomy" id="37621"/>
    <lineage>
        <taxon>Eukaryota</taxon>
        <taxon>Metazoa</taxon>
        <taxon>Ecdysozoa</taxon>
        <taxon>Scalidophora</taxon>
        <taxon>Priapulida</taxon>
        <taxon>Priapulimorpha</taxon>
        <taxon>Priapulimorphida</taxon>
        <taxon>Priapulidae</taxon>
        <taxon>Priapulus</taxon>
    </lineage>
</organism>